<evidence type="ECO:0000313" key="1">
    <source>
        <dbReference type="EMBL" id="QDL30607.1"/>
    </source>
</evidence>
<proteinExistence type="predicted"/>
<gene>
    <name evidence="1" type="ORF">EGO53_01835</name>
</gene>
<protein>
    <recommendedName>
        <fullName evidence="3">DNA-binding protein</fullName>
    </recommendedName>
</protein>
<evidence type="ECO:0000313" key="2">
    <source>
        <dbReference type="Proteomes" id="UP000317572"/>
    </source>
</evidence>
<dbReference type="AlphaFoldDB" id="A0A515CR13"/>
<evidence type="ECO:0008006" key="3">
    <source>
        <dbReference type="Google" id="ProtNLM"/>
    </source>
</evidence>
<organism evidence="1 2">
    <name type="scientific">Serratia liquefaciens</name>
    <dbReference type="NCBI Taxonomy" id="614"/>
    <lineage>
        <taxon>Bacteria</taxon>
        <taxon>Pseudomonadati</taxon>
        <taxon>Pseudomonadota</taxon>
        <taxon>Gammaproteobacteria</taxon>
        <taxon>Enterobacterales</taxon>
        <taxon>Yersiniaceae</taxon>
        <taxon>Serratia</taxon>
    </lineage>
</organism>
<dbReference type="Proteomes" id="UP000317572">
    <property type="component" value="Chromosome"/>
</dbReference>
<reference evidence="1 2" key="1">
    <citation type="submission" date="2018-11" db="EMBL/GenBank/DDBJ databases">
        <title>The first complete genome of Serratia liquefaciens isolated from metalophyte plant revel distinctness adaptive mechanisms in an extreme habitat.</title>
        <authorList>
            <person name="Caneschi W.L."/>
            <person name="Sanchez A.B."/>
            <person name="Felestrino E.B."/>
            <person name="Assis R.A.B."/>
            <person name="Lemes C.G.C."/>
            <person name="Cordeiro I.F."/>
            <person name="Fonseca N.P."/>
            <person name="Villa M."/>
            <person name="Vieira I.T."/>
            <person name="Moraes L.A."/>
            <person name="Kamino L.H.Y."/>
            <person name="do Carmo F."/>
            <person name="Garcia C.M."/>
            <person name="Almeida N.F."/>
            <person name="Silva R.S."/>
            <person name="Ferro J.A."/>
            <person name="Ferro M.I.T."/>
            <person name="Varani A.M."/>
            <person name="Ferreira R.M."/>
            <person name="dos Santos V.L."/>
            <person name="Silva U.C."/>
            <person name="Setubal J.C."/>
            <person name="Moreira L.M."/>
        </authorList>
    </citation>
    <scope>NUCLEOTIDE SEQUENCE [LARGE SCALE GENOMIC DNA]</scope>
    <source>
        <strain evidence="1 2">FG3</strain>
    </source>
</reference>
<dbReference type="EMBL" id="CP033893">
    <property type="protein sequence ID" value="QDL30607.1"/>
    <property type="molecule type" value="Genomic_DNA"/>
</dbReference>
<name>A0A515CR13_SERLI</name>
<dbReference type="RefSeq" id="WP_046897810.1">
    <property type="nucleotide sequence ID" value="NZ_CP033893.1"/>
</dbReference>
<sequence length="78" mass="8906">MSTQISIRIPRAVVSPGEFAALEGIKRRTAYSWCEKGLLPIQPKKNAHSRTKIYYAQYKQKQLSESLGHSRFEILIGE</sequence>
<accession>A0A515CR13</accession>